<dbReference type="EMBL" id="JAAALK010000284">
    <property type="protein sequence ID" value="KAG8068648.1"/>
    <property type="molecule type" value="Genomic_DNA"/>
</dbReference>
<reference evidence="2" key="1">
    <citation type="journal article" date="2021" name="bioRxiv">
        <title>Whole Genome Assembly and Annotation of Northern Wild Rice, Zizania palustris L., Supports a Whole Genome Duplication in the Zizania Genus.</title>
        <authorList>
            <person name="Haas M."/>
            <person name="Kono T."/>
            <person name="Macchietto M."/>
            <person name="Millas R."/>
            <person name="McGilp L."/>
            <person name="Shao M."/>
            <person name="Duquette J."/>
            <person name="Hirsch C.N."/>
            <person name="Kimball J."/>
        </authorList>
    </citation>
    <scope>NUCLEOTIDE SEQUENCE</scope>
    <source>
        <tissue evidence="2">Fresh leaf tissue</tissue>
    </source>
</reference>
<name>A0A8J5ST48_ZIZPA</name>
<keyword evidence="3" id="KW-1185">Reference proteome</keyword>
<evidence type="ECO:0000256" key="1">
    <source>
        <dbReference type="SAM" id="MobiDB-lite"/>
    </source>
</evidence>
<gene>
    <name evidence="2" type="ORF">GUJ93_ZPchr0005g15431</name>
</gene>
<feature type="compositionally biased region" description="Polar residues" evidence="1">
    <location>
        <begin position="696"/>
        <end position="710"/>
    </location>
</feature>
<feature type="compositionally biased region" description="Basic and acidic residues" evidence="1">
    <location>
        <begin position="465"/>
        <end position="477"/>
    </location>
</feature>
<accession>A0A8J5ST48</accession>
<dbReference type="OrthoDB" id="621651at2759"/>
<evidence type="ECO:0000313" key="2">
    <source>
        <dbReference type="EMBL" id="KAG8068648.1"/>
    </source>
</evidence>
<feature type="region of interest" description="Disordered" evidence="1">
    <location>
        <begin position="652"/>
        <end position="724"/>
    </location>
</feature>
<protein>
    <recommendedName>
        <fullName evidence="4">TPX2 C-terminal domain-containing protein</fullName>
    </recommendedName>
</protein>
<dbReference type="AlphaFoldDB" id="A0A8J5ST48"/>
<comment type="caution">
    <text evidence="2">The sequence shown here is derived from an EMBL/GenBank/DDBJ whole genome shotgun (WGS) entry which is preliminary data.</text>
</comment>
<evidence type="ECO:0000313" key="3">
    <source>
        <dbReference type="Proteomes" id="UP000729402"/>
    </source>
</evidence>
<feature type="region of interest" description="Disordered" evidence="1">
    <location>
        <begin position="98"/>
        <end position="126"/>
    </location>
</feature>
<feature type="compositionally biased region" description="Basic and acidic residues" evidence="1">
    <location>
        <begin position="315"/>
        <end position="331"/>
    </location>
</feature>
<dbReference type="PANTHER" id="PTHR47067:SF25">
    <property type="entry name" value="OS05G0420500 PROTEIN"/>
    <property type="match status" value="1"/>
</dbReference>
<evidence type="ECO:0008006" key="4">
    <source>
        <dbReference type="Google" id="ProtNLM"/>
    </source>
</evidence>
<proteinExistence type="predicted"/>
<reference evidence="2" key="2">
    <citation type="submission" date="2021-02" db="EMBL/GenBank/DDBJ databases">
        <authorList>
            <person name="Kimball J.A."/>
            <person name="Haas M.W."/>
            <person name="Macchietto M."/>
            <person name="Kono T."/>
            <person name="Duquette J."/>
            <person name="Shao M."/>
        </authorList>
    </citation>
    <scope>NUCLEOTIDE SEQUENCE</scope>
    <source>
        <tissue evidence="2">Fresh leaf tissue</tissue>
    </source>
</reference>
<feature type="region of interest" description="Disordered" evidence="1">
    <location>
        <begin position="300"/>
        <end position="355"/>
    </location>
</feature>
<dbReference type="InterPro" id="IPR044216">
    <property type="entry name" value="WDL7"/>
</dbReference>
<sequence>MATEVTQNYFAWSQEESSVRDSSQGTQVFGHGSISFGRFELESLAWEKWSVFANDRRHEEFGKFNGLVAKKKAYFEEYFKRIRELKALQQQNQQTELNLDYSGDGSDSSQTGEDVPAAECGSPCGSGTPLDSTVQIEVGTVFEHDLECFDDNENHRLYDGISSSVGHVQQIGQEFRANASDDNYSDRVVDMLQQNINCGHDDLKMPIESITTPKRTIEKDSLVGQAAKIIPKTVKMSSSYIPGYTVVNKFQEPGLAKPGVVNHRIKPENTQSLRRLKAATSDIVDATGRSKLVAKEVHGVMGVRRPSSPAPQRPSTRERRPVTRDSIRKPPEVATPCRPSTSERHPATSELAPKQANILVLRRPSTPNRCPMTKDLAPAHAIIATPRRPSTAERRPMTRWMSLTGASVATPNKPSTAERGPTTKQMAQKNVGIATPSRPSTAERRSVTREAAQKHADVATLHRPSTSERRPITKETAQKHANVVSLCRPSTAERCPVARDIAPKHADVTCVQRPSTSERRCATRETAPKYSNFPSSCRPLTPERAQIHADVGTTQHSPSTGERRPISKESTVTLDAKTPIRFRGLPANPKVIPQKASTQKLVIIAQPEIKSFAKERVELQVDGKHKASSVNFPPRKMLTSNVRANQVIENFRKPNNEGIQQTVQSQVSTSKNSSSSKTGSIKMRAPNPPPPPPPQRSSQISCKPKTNNLSVGGRKPKASAPRWH</sequence>
<organism evidence="2 3">
    <name type="scientific">Zizania palustris</name>
    <name type="common">Northern wild rice</name>
    <dbReference type="NCBI Taxonomy" id="103762"/>
    <lineage>
        <taxon>Eukaryota</taxon>
        <taxon>Viridiplantae</taxon>
        <taxon>Streptophyta</taxon>
        <taxon>Embryophyta</taxon>
        <taxon>Tracheophyta</taxon>
        <taxon>Spermatophyta</taxon>
        <taxon>Magnoliopsida</taxon>
        <taxon>Liliopsida</taxon>
        <taxon>Poales</taxon>
        <taxon>Poaceae</taxon>
        <taxon>BOP clade</taxon>
        <taxon>Oryzoideae</taxon>
        <taxon>Oryzeae</taxon>
        <taxon>Zizaniinae</taxon>
        <taxon>Zizania</taxon>
    </lineage>
</organism>
<dbReference type="Proteomes" id="UP000729402">
    <property type="component" value="Unassembled WGS sequence"/>
</dbReference>
<feature type="region of interest" description="Disordered" evidence="1">
    <location>
        <begin position="407"/>
        <end position="477"/>
    </location>
</feature>
<dbReference type="PANTHER" id="PTHR47067">
    <property type="entry name" value="TPX2 (TARGETING PROTEIN FOR XKLP2) PROTEIN FAMILY-RELATED"/>
    <property type="match status" value="1"/>
</dbReference>
<feature type="compositionally biased region" description="Low complexity" evidence="1">
    <location>
        <begin position="658"/>
        <end position="682"/>
    </location>
</feature>
<feature type="compositionally biased region" description="Pro residues" evidence="1">
    <location>
        <begin position="686"/>
        <end position="695"/>
    </location>
</feature>
<feature type="compositionally biased region" description="Basic and acidic residues" evidence="1">
    <location>
        <begin position="441"/>
        <end position="457"/>
    </location>
</feature>
<feature type="region of interest" description="Disordered" evidence="1">
    <location>
        <begin position="550"/>
        <end position="570"/>
    </location>
</feature>